<organism evidence="1 2">
    <name type="scientific">Sphingomonas aurantiaca</name>
    <dbReference type="NCBI Taxonomy" id="185949"/>
    <lineage>
        <taxon>Bacteria</taxon>
        <taxon>Pseudomonadati</taxon>
        <taxon>Pseudomonadota</taxon>
        <taxon>Alphaproteobacteria</taxon>
        <taxon>Sphingomonadales</taxon>
        <taxon>Sphingomonadaceae</taxon>
        <taxon>Sphingomonas</taxon>
    </lineage>
</organism>
<dbReference type="Proteomes" id="UP000326857">
    <property type="component" value="Unassembled WGS sequence"/>
</dbReference>
<protein>
    <submittedName>
        <fullName evidence="1">Uncharacterized protein</fullName>
    </submittedName>
</protein>
<dbReference type="Pfam" id="PF19135">
    <property type="entry name" value="DUF5818"/>
    <property type="match status" value="1"/>
</dbReference>
<evidence type="ECO:0000313" key="2">
    <source>
        <dbReference type="Proteomes" id="UP000326857"/>
    </source>
</evidence>
<proteinExistence type="predicted"/>
<gene>
    <name evidence="1" type="ORF">SPHINGO391_500100</name>
</gene>
<sequence length="73" mass="7788">MTGAAVVPVIGTRIDETGTLIRDGGAFYLRRDIGGRYELELHRTPVDLLEKRVRLVGTLVGTALVNAEGVAPA</sequence>
<dbReference type="RefSeq" id="WP_234422793.1">
    <property type="nucleotide sequence ID" value="NZ_LR701528.1"/>
</dbReference>
<accession>A0A5E8AG37</accession>
<evidence type="ECO:0000313" key="1">
    <source>
        <dbReference type="EMBL" id="VVT27929.1"/>
    </source>
</evidence>
<reference evidence="1 2" key="1">
    <citation type="submission" date="2019-09" db="EMBL/GenBank/DDBJ databases">
        <authorList>
            <person name="Dittami M. S."/>
        </authorList>
    </citation>
    <scope>NUCLEOTIDE SEQUENCE [LARGE SCALE GENOMIC DNA]</scope>
    <source>
        <strain evidence="1">SPHINGO391</strain>
    </source>
</reference>
<name>A0A5E8AG37_9SPHN</name>
<dbReference type="AlphaFoldDB" id="A0A5E8AG37"/>
<dbReference type="InterPro" id="IPR043856">
    <property type="entry name" value="DUF5818"/>
</dbReference>
<dbReference type="EMBL" id="CABVLI010000046">
    <property type="protein sequence ID" value="VVT27929.1"/>
    <property type="molecule type" value="Genomic_DNA"/>
</dbReference>